<dbReference type="AlphaFoldDB" id="A0A0G0LLY2"/>
<keyword evidence="2 6" id="KW-0699">rRNA-binding</keyword>
<dbReference type="Proteomes" id="UP000034774">
    <property type="component" value="Unassembled WGS sequence"/>
</dbReference>
<evidence type="ECO:0000256" key="5">
    <source>
        <dbReference type="ARBA" id="ARBA00023274"/>
    </source>
</evidence>
<dbReference type="NCBIfam" id="NF004123">
    <property type="entry name" value="PRK05610.1"/>
    <property type="match status" value="1"/>
</dbReference>
<evidence type="ECO:0000256" key="2">
    <source>
        <dbReference type="ARBA" id="ARBA00022730"/>
    </source>
</evidence>
<dbReference type="GO" id="GO:0019843">
    <property type="term" value="F:rRNA binding"/>
    <property type="evidence" value="ECO:0007669"/>
    <property type="project" value="UniProtKB-UniRule"/>
</dbReference>
<evidence type="ECO:0000313" key="8">
    <source>
        <dbReference type="Proteomes" id="UP000034774"/>
    </source>
</evidence>
<keyword evidence="3 6" id="KW-0694">RNA-binding</keyword>
<comment type="function">
    <text evidence="6">One of the primary rRNA binding proteins, it binds specifically to the 5'-end of 16S ribosomal RNA.</text>
</comment>
<dbReference type="Pfam" id="PF00366">
    <property type="entry name" value="Ribosomal_S17"/>
    <property type="match status" value="1"/>
</dbReference>
<dbReference type="InterPro" id="IPR012340">
    <property type="entry name" value="NA-bd_OB-fold"/>
</dbReference>
<keyword evidence="4 6" id="KW-0689">Ribosomal protein</keyword>
<evidence type="ECO:0000256" key="3">
    <source>
        <dbReference type="ARBA" id="ARBA00022884"/>
    </source>
</evidence>
<dbReference type="EMBL" id="LBVU01000003">
    <property type="protein sequence ID" value="KKQ92052.1"/>
    <property type="molecule type" value="Genomic_DNA"/>
</dbReference>
<evidence type="ECO:0000256" key="1">
    <source>
        <dbReference type="ARBA" id="ARBA00010254"/>
    </source>
</evidence>
<keyword evidence="5 6" id="KW-0687">Ribonucleoprotein</keyword>
<accession>A0A0G0LLY2</accession>
<comment type="caution">
    <text evidence="7">The sequence shown here is derived from an EMBL/GenBank/DDBJ whole genome shotgun (WGS) entry which is preliminary data.</text>
</comment>
<gene>
    <name evidence="6" type="primary">rpsQ</name>
    <name evidence="7" type="ORF">UT17_C0003G0075</name>
</gene>
<dbReference type="GO" id="GO:0006412">
    <property type="term" value="P:translation"/>
    <property type="evidence" value="ECO:0007669"/>
    <property type="project" value="UniProtKB-UniRule"/>
</dbReference>
<comment type="similarity">
    <text evidence="1 6">Belongs to the universal ribosomal protein uS17 family.</text>
</comment>
<sequence>MKVFTGRVIATKMTKTATVAVERVVIHPLYKKRFMRDTKYQVHDESGAKIGDIVKFTASKPYSKTKKWKIIEKINK</sequence>
<evidence type="ECO:0000313" key="7">
    <source>
        <dbReference type="EMBL" id="KKQ92052.1"/>
    </source>
</evidence>
<dbReference type="SUPFAM" id="SSF50249">
    <property type="entry name" value="Nucleic acid-binding proteins"/>
    <property type="match status" value="1"/>
</dbReference>
<dbReference type="STRING" id="1618572.UT17_C0003G0075"/>
<dbReference type="PANTHER" id="PTHR10744:SF1">
    <property type="entry name" value="SMALL RIBOSOMAL SUBUNIT PROTEIN US17M"/>
    <property type="match status" value="1"/>
</dbReference>
<protein>
    <recommendedName>
        <fullName evidence="6">Small ribosomal subunit protein uS17</fullName>
    </recommendedName>
</protein>
<organism evidence="7 8">
    <name type="scientific">Candidatus Woesebacteria bacterium GW2011_GWB1_39_10</name>
    <dbReference type="NCBI Taxonomy" id="1618572"/>
    <lineage>
        <taxon>Bacteria</taxon>
        <taxon>Candidatus Woeseibacteriota</taxon>
    </lineage>
</organism>
<dbReference type="PRINTS" id="PR00973">
    <property type="entry name" value="RIBOSOMALS17"/>
</dbReference>
<dbReference type="GO" id="GO:0003735">
    <property type="term" value="F:structural constituent of ribosome"/>
    <property type="evidence" value="ECO:0007669"/>
    <property type="project" value="InterPro"/>
</dbReference>
<dbReference type="GO" id="GO:0022627">
    <property type="term" value="C:cytosolic small ribosomal subunit"/>
    <property type="evidence" value="ECO:0007669"/>
    <property type="project" value="TreeGrafter"/>
</dbReference>
<name>A0A0G0LLY2_9BACT</name>
<comment type="subunit">
    <text evidence="6">Part of the 30S ribosomal subunit.</text>
</comment>
<proteinExistence type="inferred from homology"/>
<dbReference type="InterPro" id="IPR000266">
    <property type="entry name" value="Ribosomal_uS17"/>
</dbReference>
<dbReference type="HAMAP" id="MF_01345_B">
    <property type="entry name" value="Ribosomal_uS17_B"/>
    <property type="match status" value="1"/>
</dbReference>
<dbReference type="InterPro" id="IPR019984">
    <property type="entry name" value="Ribosomal_uS17_bact/chlr"/>
</dbReference>
<dbReference type="Gene3D" id="2.40.50.140">
    <property type="entry name" value="Nucleic acid-binding proteins"/>
    <property type="match status" value="1"/>
</dbReference>
<dbReference type="CDD" id="cd00364">
    <property type="entry name" value="Ribosomal_uS17"/>
    <property type="match status" value="1"/>
</dbReference>
<evidence type="ECO:0000256" key="4">
    <source>
        <dbReference type="ARBA" id="ARBA00022980"/>
    </source>
</evidence>
<evidence type="ECO:0000256" key="6">
    <source>
        <dbReference type="HAMAP-Rule" id="MF_01345"/>
    </source>
</evidence>
<reference evidence="7 8" key="1">
    <citation type="journal article" date="2015" name="Nature">
        <title>rRNA introns, odd ribosomes, and small enigmatic genomes across a large radiation of phyla.</title>
        <authorList>
            <person name="Brown C.T."/>
            <person name="Hug L.A."/>
            <person name="Thomas B.C."/>
            <person name="Sharon I."/>
            <person name="Castelle C.J."/>
            <person name="Singh A."/>
            <person name="Wilkins M.J."/>
            <person name="Williams K.H."/>
            <person name="Banfield J.F."/>
        </authorList>
    </citation>
    <scope>NUCLEOTIDE SEQUENCE [LARGE SCALE GENOMIC DNA]</scope>
</reference>
<dbReference type="PANTHER" id="PTHR10744">
    <property type="entry name" value="40S RIBOSOMAL PROTEIN S11 FAMILY MEMBER"/>
    <property type="match status" value="1"/>
</dbReference>